<proteinExistence type="predicted"/>
<dbReference type="EMBL" id="VWLB01000031">
    <property type="protein sequence ID" value="KAA3926286.1"/>
    <property type="molecule type" value="Genomic_DNA"/>
</dbReference>
<evidence type="ECO:0000313" key="7">
    <source>
        <dbReference type="Proteomes" id="UP000323717"/>
    </source>
</evidence>
<keyword evidence="3" id="KW-0804">Transcription</keyword>
<dbReference type="RefSeq" id="WP_118160982.1">
    <property type="nucleotide sequence ID" value="NZ_CAKJYS010000001.1"/>
</dbReference>
<evidence type="ECO:0000313" key="5">
    <source>
        <dbReference type="EMBL" id="KAA3926286.1"/>
    </source>
</evidence>
<dbReference type="GO" id="GO:0003700">
    <property type="term" value="F:DNA-binding transcription factor activity"/>
    <property type="evidence" value="ECO:0007669"/>
    <property type="project" value="InterPro"/>
</dbReference>
<dbReference type="PROSITE" id="PS01124">
    <property type="entry name" value="HTH_ARAC_FAMILY_2"/>
    <property type="match status" value="1"/>
</dbReference>
<reference evidence="7 8" key="1">
    <citation type="journal article" date="2019" name="Nat. Med.">
        <title>A library of human gut bacterial isolates paired with longitudinal multiomics data enables mechanistic microbiome research.</title>
        <authorList>
            <person name="Poyet M."/>
            <person name="Groussin M."/>
            <person name="Gibbons S.M."/>
            <person name="Avila-Pacheco J."/>
            <person name="Jiang X."/>
            <person name="Kearney S.M."/>
            <person name="Perrotta A.R."/>
            <person name="Berdy B."/>
            <person name="Zhao S."/>
            <person name="Lieberman T.D."/>
            <person name="Swanson P.K."/>
            <person name="Smith M."/>
            <person name="Roesemann S."/>
            <person name="Alexander J.E."/>
            <person name="Rich S.A."/>
            <person name="Livny J."/>
            <person name="Vlamakis H."/>
            <person name="Clish C."/>
            <person name="Bullock K."/>
            <person name="Deik A."/>
            <person name="Scott J."/>
            <person name="Pierce K.A."/>
            <person name="Xavier R.J."/>
            <person name="Alm E.J."/>
        </authorList>
    </citation>
    <scope>NUCLEOTIDE SEQUENCE [LARGE SCALE GENOMIC DNA]</scope>
    <source>
        <strain evidence="5 8">BIOML-A160</strain>
        <strain evidence="6 7">BIOML-A163</strain>
    </source>
</reference>
<dbReference type="InterPro" id="IPR009057">
    <property type="entry name" value="Homeodomain-like_sf"/>
</dbReference>
<comment type="caution">
    <text evidence="6">The sequence shown here is derived from an EMBL/GenBank/DDBJ whole genome shotgun (WGS) entry which is preliminary data.</text>
</comment>
<accession>A0A414EIJ3</accession>
<dbReference type="Gene3D" id="1.10.10.60">
    <property type="entry name" value="Homeodomain-like"/>
    <property type="match status" value="1"/>
</dbReference>
<evidence type="ECO:0000259" key="4">
    <source>
        <dbReference type="PROSITE" id="PS01124"/>
    </source>
</evidence>
<dbReference type="PANTHER" id="PTHR43280">
    <property type="entry name" value="ARAC-FAMILY TRANSCRIPTIONAL REGULATOR"/>
    <property type="match status" value="1"/>
</dbReference>
<evidence type="ECO:0000256" key="1">
    <source>
        <dbReference type="ARBA" id="ARBA00023015"/>
    </source>
</evidence>
<dbReference type="InterPro" id="IPR018060">
    <property type="entry name" value="HTH_AraC"/>
</dbReference>
<keyword evidence="1" id="KW-0805">Transcription regulation</keyword>
<evidence type="ECO:0000256" key="3">
    <source>
        <dbReference type="ARBA" id="ARBA00023163"/>
    </source>
</evidence>
<evidence type="ECO:0000313" key="6">
    <source>
        <dbReference type="EMBL" id="KAA3954410.1"/>
    </source>
</evidence>
<keyword evidence="2" id="KW-0238">DNA-binding</keyword>
<sequence>MLSPPKNFIKEQRINFASRLLVTTSLTIEEIMYQSGFMNRSHFYKKFTKRIGVAPKDYRLHNKKIGKLQRSHILAAISFLIC</sequence>
<dbReference type="PRINTS" id="PR00032">
    <property type="entry name" value="HTHARAC"/>
</dbReference>
<evidence type="ECO:0000313" key="8">
    <source>
        <dbReference type="Proteomes" id="UP000365824"/>
    </source>
</evidence>
<dbReference type="SUPFAM" id="SSF46689">
    <property type="entry name" value="Homeodomain-like"/>
    <property type="match status" value="1"/>
</dbReference>
<dbReference type="Pfam" id="PF12833">
    <property type="entry name" value="HTH_18"/>
    <property type="match status" value="1"/>
</dbReference>
<protein>
    <submittedName>
        <fullName evidence="6">Helix-turn-helix domain-containing protein</fullName>
    </submittedName>
</protein>
<dbReference type="InterPro" id="IPR020449">
    <property type="entry name" value="Tscrpt_reg_AraC-type_HTH"/>
</dbReference>
<dbReference type="Proteomes" id="UP000365824">
    <property type="component" value="Unassembled WGS sequence"/>
</dbReference>
<dbReference type="PANTHER" id="PTHR43280:SF2">
    <property type="entry name" value="HTH-TYPE TRANSCRIPTIONAL REGULATOR EXSA"/>
    <property type="match status" value="1"/>
</dbReference>
<dbReference type="Proteomes" id="UP000323717">
    <property type="component" value="Unassembled WGS sequence"/>
</dbReference>
<feature type="domain" description="HTH araC/xylS-type" evidence="4">
    <location>
        <begin position="1"/>
        <end position="61"/>
    </location>
</feature>
<dbReference type="GO" id="GO:0043565">
    <property type="term" value="F:sequence-specific DNA binding"/>
    <property type="evidence" value="ECO:0007669"/>
    <property type="project" value="InterPro"/>
</dbReference>
<dbReference type="SMART" id="SM00342">
    <property type="entry name" value="HTH_ARAC"/>
    <property type="match status" value="1"/>
</dbReference>
<dbReference type="EMBL" id="VWLE01000014">
    <property type="protein sequence ID" value="KAA3954410.1"/>
    <property type="molecule type" value="Genomic_DNA"/>
</dbReference>
<name>A0A414EIJ3_BACOV</name>
<dbReference type="AlphaFoldDB" id="A0A414EIJ3"/>
<evidence type="ECO:0000256" key="2">
    <source>
        <dbReference type="ARBA" id="ARBA00023125"/>
    </source>
</evidence>
<gene>
    <name evidence="6" type="ORF">F3D71_02380</name>
    <name evidence="5" type="ORF">F3F25_17585</name>
</gene>
<organism evidence="6 7">
    <name type="scientific">Bacteroides ovatus</name>
    <dbReference type="NCBI Taxonomy" id="28116"/>
    <lineage>
        <taxon>Bacteria</taxon>
        <taxon>Pseudomonadati</taxon>
        <taxon>Bacteroidota</taxon>
        <taxon>Bacteroidia</taxon>
        <taxon>Bacteroidales</taxon>
        <taxon>Bacteroidaceae</taxon>
        <taxon>Bacteroides</taxon>
    </lineage>
</organism>